<dbReference type="EMBL" id="JACEIO010000031">
    <property type="protein sequence ID" value="MBA4537982.1"/>
    <property type="molecule type" value="Genomic_DNA"/>
</dbReference>
<comment type="caution">
    <text evidence="8">The sequence shown here is derived from an EMBL/GenBank/DDBJ whole genome shotgun (WGS) entry which is preliminary data.</text>
</comment>
<evidence type="ECO:0000313" key="7">
    <source>
        <dbReference type="EMBL" id="MBA4537982.1"/>
    </source>
</evidence>
<keyword evidence="5" id="KW-0862">Zinc</keyword>
<evidence type="ECO:0000313" key="10">
    <source>
        <dbReference type="Proteomes" id="UP000570010"/>
    </source>
</evidence>
<evidence type="ECO:0000313" key="9">
    <source>
        <dbReference type="Proteomes" id="UP000472971"/>
    </source>
</evidence>
<name>A0A6B3VY61_9BACI</name>
<sequence>MKLFQTGYCVNLERMVLRGGSFKKVSFPALVALMTHPKYGHILFDTGYASHFFTASRSFPYSIYPKMTPIHFQDGDGIKDQLAKEGISSDDISYIFISHFHGDHLGGLLDFPTTTFLCSKKAYEFVKGKKGIDALKNAFLPELLPKDFEQRVIYIDEEKTVSLPEAFSPFKEGWDVFHDGSFFAVDLTGHAIGQLGLFLHDEVRGEVFLCADACWQSQAFRESVLPSKLAYLMMPDIKSFKKNLKKIHELQKQNNNILILPTHCTEIWGKSYEYS</sequence>
<gene>
    <name evidence="8" type="ORF">G4D64_12165</name>
    <name evidence="7" type="ORF">H1Z61_12775</name>
</gene>
<dbReference type="EMBL" id="JAAIWN010000029">
    <property type="protein sequence ID" value="NEY82238.1"/>
    <property type="molecule type" value="Genomic_DNA"/>
</dbReference>
<comment type="similarity">
    <text evidence="2">Belongs to the metallo-beta-lactamase superfamily.</text>
</comment>
<keyword evidence="9" id="KW-1185">Reference proteome</keyword>
<reference evidence="8 9" key="1">
    <citation type="submission" date="2020-02" db="EMBL/GenBank/DDBJ databases">
        <title>Bacillus aquiflavi sp. nov., isolated from yellow water of strong flavor Chinese baijiu in Yibin region of China.</title>
        <authorList>
            <person name="Xie J."/>
        </authorList>
    </citation>
    <scope>NUCLEOTIDE SEQUENCE [LARGE SCALE GENOMIC DNA]</scope>
    <source>
        <strain evidence="8 9">3H-10</strain>
    </source>
</reference>
<dbReference type="GO" id="GO:0046872">
    <property type="term" value="F:metal ion binding"/>
    <property type="evidence" value="ECO:0007669"/>
    <property type="project" value="UniProtKB-KW"/>
</dbReference>
<dbReference type="AlphaFoldDB" id="A0A6B3VY61"/>
<dbReference type="InterPro" id="IPR036866">
    <property type="entry name" value="RibonucZ/Hydroxyglut_hydro"/>
</dbReference>
<evidence type="ECO:0000256" key="4">
    <source>
        <dbReference type="ARBA" id="ARBA00022801"/>
    </source>
</evidence>
<dbReference type="PANTHER" id="PTHR42978">
    <property type="entry name" value="QUORUM-QUENCHING LACTONASE YTNP-RELATED-RELATED"/>
    <property type="match status" value="1"/>
</dbReference>
<reference evidence="7 10" key="2">
    <citation type="submission" date="2020-07" db="EMBL/GenBank/DDBJ databases">
        <authorList>
            <person name="Feng H."/>
        </authorList>
    </citation>
    <scope>NUCLEOTIDE SEQUENCE [LARGE SCALE GENOMIC DNA]</scope>
    <source>
        <strain evidence="10">s-12</strain>
        <strain evidence="7">S-12</strain>
    </source>
</reference>
<dbReference type="GO" id="GO:0016787">
    <property type="term" value="F:hydrolase activity"/>
    <property type="evidence" value="ECO:0007669"/>
    <property type="project" value="UniProtKB-KW"/>
</dbReference>
<dbReference type="Pfam" id="PF00753">
    <property type="entry name" value="Lactamase_B"/>
    <property type="match status" value="1"/>
</dbReference>
<keyword evidence="3" id="KW-0479">Metal-binding</keyword>
<evidence type="ECO:0000256" key="3">
    <source>
        <dbReference type="ARBA" id="ARBA00022723"/>
    </source>
</evidence>
<organism evidence="8 9">
    <name type="scientific">Bacillus aquiflavi</name>
    <dbReference type="NCBI Taxonomy" id="2672567"/>
    <lineage>
        <taxon>Bacteria</taxon>
        <taxon>Bacillati</taxon>
        <taxon>Bacillota</taxon>
        <taxon>Bacilli</taxon>
        <taxon>Bacillales</taxon>
        <taxon>Bacillaceae</taxon>
        <taxon>Bacillus</taxon>
    </lineage>
</organism>
<proteinExistence type="inferred from homology"/>
<dbReference type="InterPro" id="IPR051013">
    <property type="entry name" value="MBL_superfamily_lactonases"/>
</dbReference>
<evidence type="ECO:0000259" key="6">
    <source>
        <dbReference type="SMART" id="SM00849"/>
    </source>
</evidence>
<dbReference type="SMART" id="SM00849">
    <property type="entry name" value="Lactamase_B"/>
    <property type="match status" value="1"/>
</dbReference>
<evidence type="ECO:0000256" key="1">
    <source>
        <dbReference type="ARBA" id="ARBA00001947"/>
    </source>
</evidence>
<comment type="cofactor">
    <cofactor evidence="1">
        <name>Zn(2+)</name>
        <dbReference type="ChEBI" id="CHEBI:29105"/>
    </cofactor>
</comment>
<keyword evidence="4 8" id="KW-0378">Hydrolase</keyword>
<evidence type="ECO:0000256" key="5">
    <source>
        <dbReference type="ARBA" id="ARBA00022833"/>
    </source>
</evidence>
<dbReference type="PANTHER" id="PTHR42978:SF2">
    <property type="entry name" value="102 KBASES UNSTABLE REGION: FROM 1 TO 119443"/>
    <property type="match status" value="1"/>
</dbReference>
<evidence type="ECO:0000256" key="2">
    <source>
        <dbReference type="ARBA" id="ARBA00007749"/>
    </source>
</evidence>
<dbReference type="Proteomes" id="UP000472971">
    <property type="component" value="Unassembled WGS sequence"/>
</dbReference>
<protein>
    <submittedName>
        <fullName evidence="8">MBL fold metallo-hydrolase</fullName>
    </submittedName>
</protein>
<accession>A0A6B3VY61</accession>
<dbReference type="SUPFAM" id="SSF56281">
    <property type="entry name" value="Metallo-hydrolase/oxidoreductase"/>
    <property type="match status" value="1"/>
</dbReference>
<evidence type="ECO:0000313" key="8">
    <source>
        <dbReference type="EMBL" id="NEY82238.1"/>
    </source>
</evidence>
<dbReference type="Gene3D" id="3.60.15.10">
    <property type="entry name" value="Ribonuclease Z/Hydroxyacylglutathione hydrolase-like"/>
    <property type="match status" value="1"/>
</dbReference>
<feature type="domain" description="Metallo-beta-lactamase" evidence="6">
    <location>
        <begin position="28"/>
        <end position="263"/>
    </location>
</feature>
<dbReference type="Proteomes" id="UP000570010">
    <property type="component" value="Unassembled WGS sequence"/>
</dbReference>
<dbReference type="InterPro" id="IPR001279">
    <property type="entry name" value="Metallo-B-lactamas"/>
</dbReference>
<dbReference type="CDD" id="cd07730">
    <property type="entry name" value="metallo-hydrolase-like_MBL-fold"/>
    <property type="match status" value="1"/>
</dbReference>